<feature type="transmembrane region" description="Helical" evidence="9">
    <location>
        <begin position="65"/>
        <end position="91"/>
    </location>
</feature>
<keyword evidence="8" id="KW-0807">Transducer</keyword>
<dbReference type="InterPro" id="IPR050569">
    <property type="entry name" value="TAAR"/>
</dbReference>
<evidence type="ECO:0000256" key="4">
    <source>
        <dbReference type="ARBA" id="ARBA00022989"/>
    </source>
</evidence>
<evidence type="ECO:0000256" key="7">
    <source>
        <dbReference type="ARBA" id="ARBA00023170"/>
    </source>
</evidence>
<dbReference type="EMBL" id="JARQWQ010000001">
    <property type="protein sequence ID" value="KAK2574026.1"/>
    <property type="molecule type" value="Genomic_DNA"/>
</dbReference>
<dbReference type="AlphaFoldDB" id="A0AAD9R755"/>
<protein>
    <recommendedName>
        <fullName evidence="10">G-protein coupled receptors family 1 profile domain-containing protein</fullName>
    </recommendedName>
</protein>
<feature type="transmembrane region" description="Helical" evidence="9">
    <location>
        <begin position="30"/>
        <end position="50"/>
    </location>
</feature>
<dbReference type="GO" id="GO:0005886">
    <property type="term" value="C:plasma membrane"/>
    <property type="evidence" value="ECO:0007669"/>
    <property type="project" value="UniProtKB-SubCell"/>
</dbReference>
<dbReference type="InterPro" id="IPR017452">
    <property type="entry name" value="GPCR_Rhodpsn_7TM"/>
</dbReference>
<organism evidence="11 12">
    <name type="scientific">Acropora cervicornis</name>
    <name type="common">Staghorn coral</name>
    <dbReference type="NCBI Taxonomy" id="6130"/>
    <lineage>
        <taxon>Eukaryota</taxon>
        <taxon>Metazoa</taxon>
        <taxon>Cnidaria</taxon>
        <taxon>Anthozoa</taxon>
        <taxon>Hexacorallia</taxon>
        <taxon>Scleractinia</taxon>
        <taxon>Astrocoeniina</taxon>
        <taxon>Acroporidae</taxon>
        <taxon>Acropora</taxon>
    </lineage>
</organism>
<evidence type="ECO:0000256" key="1">
    <source>
        <dbReference type="ARBA" id="ARBA00004651"/>
    </source>
</evidence>
<feature type="domain" description="G-protein coupled receptors family 1 profile" evidence="10">
    <location>
        <begin position="1"/>
        <end position="174"/>
    </location>
</feature>
<comment type="caution">
    <text evidence="11">The sequence shown here is derived from an EMBL/GenBank/DDBJ whole genome shotgun (WGS) entry which is preliminary data.</text>
</comment>
<evidence type="ECO:0000256" key="5">
    <source>
        <dbReference type="ARBA" id="ARBA00023040"/>
    </source>
</evidence>
<evidence type="ECO:0000256" key="6">
    <source>
        <dbReference type="ARBA" id="ARBA00023136"/>
    </source>
</evidence>
<evidence type="ECO:0000256" key="9">
    <source>
        <dbReference type="SAM" id="Phobius"/>
    </source>
</evidence>
<evidence type="ECO:0000259" key="10">
    <source>
        <dbReference type="PROSITE" id="PS50262"/>
    </source>
</evidence>
<evidence type="ECO:0000313" key="11">
    <source>
        <dbReference type="EMBL" id="KAK2574026.1"/>
    </source>
</evidence>
<keyword evidence="4 9" id="KW-1133">Transmembrane helix</keyword>
<dbReference type="Proteomes" id="UP001249851">
    <property type="component" value="Unassembled WGS sequence"/>
</dbReference>
<keyword evidence="6 9" id="KW-0472">Membrane</keyword>
<dbReference type="CDD" id="cd00637">
    <property type="entry name" value="7tm_classA_rhodopsin-like"/>
    <property type="match status" value="1"/>
</dbReference>
<dbReference type="SUPFAM" id="SSF81321">
    <property type="entry name" value="Family A G protein-coupled receptor-like"/>
    <property type="match status" value="1"/>
</dbReference>
<proteinExistence type="predicted"/>
<dbReference type="PANTHER" id="PTHR24249:SF372">
    <property type="entry name" value="G-PROTEIN COUPLED RECEPTORS FAMILY 1 PROFILE DOMAIN-CONTAINING PROTEIN"/>
    <property type="match status" value="1"/>
</dbReference>
<accession>A0AAD9R755</accession>
<reference evidence="11" key="2">
    <citation type="journal article" date="2023" name="Science">
        <title>Genomic signatures of disease resistance in endangered staghorn corals.</title>
        <authorList>
            <person name="Vollmer S.V."/>
            <person name="Selwyn J.D."/>
            <person name="Despard B.A."/>
            <person name="Roesel C.L."/>
        </authorList>
    </citation>
    <scope>NUCLEOTIDE SEQUENCE</scope>
    <source>
        <strain evidence="11">K2</strain>
    </source>
</reference>
<dbReference type="GO" id="GO:0004930">
    <property type="term" value="F:G protein-coupled receptor activity"/>
    <property type="evidence" value="ECO:0007669"/>
    <property type="project" value="UniProtKB-KW"/>
</dbReference>
<evidence type="ECO:0000313" key="12">
    <source>
        <dbReference type="Proteomes" id="UP001249851"/>
    </source>
</evidence>
<keyword evidence="7" id="KW-0675">Receptor</keyword>
<gene>
    <name evidence="11" type="ORF">P5673_000144</name>
</gene>
<evidence type="ECO:0000256" key="8">
    <source>
        <dbReference type="ARBA" id="ARBA00023224"/>
    </source>
</evidence>
<name>A0AAD9R755_ACRCE</name>
<dbReference type="PANTHER" id="PTHR24249">
    <property type="entry name" value="HISTAMINE RECEPTOR-RELATED G-PROTEIN COUPLED RECEPTOR"/>
    <property type="match status" value="1"/>
</dbReference>
<evidence type="ECO:0000256" key="3">
    <source>
        <dbReference type="ARBA" id="ARBA00022692"/>
    </source>
</evidence>
<keyword evidence="12" id="KW-1185">Reference proteome</keyword>
<keyword evidence="5" id="KW-0297">G-protein coupled receptor</keyword>
<keyword evidence="3 9" id="KW-0812">Transmembrane</keyword>
<evidence type="ECO:0000256" key="2">
    <source>
        <dbReference type="ARBA" id="ARBA00022475"/>
    </source>
</evidence>
<sequence length="174" mass="19650">MLTLLAVITERYIAVVHPLKYISFMTPRRIITMVLLSWGMPLILFVFRYIHELFYTKISYGEGRIIMIIYALLFEIVPPTLLVATTSHIIFTARKITLQMSALMVQVQLNQTSSSLTIKTGRTGSQFNYHLTLKMASAQVVESSVTNNSPCQDSNDSDDLSQSVYATLGFKPFT</sequence>
<dbReference type="Gene3D" id="1.20.1070.10">
    <property type="entry name" value="Rhodopsin 7-helix transmembrane proteins"/>
    <property type="match status" value="1"/>
</dbReference>
<reference evidence="11" key="1">
    <citation type="journal article" date="2023" name="G3 (Bethesda)">
        <title>Whole genome assembly and annotation of the endangered Caribbean coral Acropora cervicornis.</title>
        <authorList>
            <person name="Selwyn J.D."/>
            <person name="Vollmer S.V."/>
        </authorList>
    </citation>
    <scope>NUCLEOTIDE SEQUENCE</scope>
    <source>
        <strain evidence="11">K2</strain>
    </source>
</reference>
<keyword evidence="2" id="KW-1003">Cell membrane</keyword>
<dbReference type="PROSITE" id="PS50262">
    <property type="entry name" value="G_PROTEIN_RECEP_F1_2"/>
    <property type="match status" value="1"/>
</dbReference>
<comment type="subcellular location">
    <subcellularLocation>
        <location evidence="1">Cell membrane</location>
        <topology evidence="1">Multi-pass membrane protein</topology>
    </subcellularLocation>
</comment>